<proteinExistence type="predicted"/>
<comment type="caution">
    <text evidence="1">The sequence shown here is derived from an EMBL/GenBank/DDBJ whole genome shotgun (WGS) entry which is preliminary data.</text>
</comment>
<dbReference type="EMBL" id="AZMM01017981">
    <property type="protein sequence ID" value="ETJ24672.1"/>
    <property type="molecule type" value="Genomic_DNA"/>
</dbReference>
<reference evidence="1" key="1">
    <citation type="submission" date="2013-12" db="EMBL/GenBank/DDBJ databases">
        <title>A Varibaculum cambriense genome reconstructed from a premature infant gut community with otherwise low bacterial novelty that shifts toward anaerobic metabolism during the third week of life.</title>
        <authorList>
            <person name="Brown C.T."/>
            <person name="Sharon I."/>
            <person name="Thomas B.C."/>
            <person name="Castelle C.J."/>
            <person name="Morowitz M.J."/>
            <person name="Banfield J.F."/>
        </authorList>
    </citation>
    <scope>NUCLEOTIDE SEQUENCE</scope>
</reference>
<feature type="non-terminal residue" evidence="1">
    <location>
        <position position="1"/>
    </location>
</feature>
<organism evidence="1">
    <name type="scientific">human gut metagenome</name>
    <dbReference type="NCBI Taxonomy" id="408170"/>
    <lineage>
        <taxon>unclassified sequences</taxon>
        <taxon>metagenomes</taxon>
        <taxon>organismal metagenomes</taxon>
    </lineage>
</organism>
<protein>
    <submittedName>
        <fullName evidence="1">Uncharacterized protein</fullName>
    </submittedName>
</protein>
<evidence type="ECO:0000313" key="1">
    <source>
        <dbReference type="EMBL" id="ETJ24672.1"/>
    </source>
</evidence>
<dbReference type="AlphaFoldDB" id="W1X2J6"/>
<sequence>AQSQFILNRKPTYVQEEVYQDLRDLSRFYQNLTEDTIRTKNRFTKYCK</sequence>
<gene>
    <name evidence="1" type="ORF">Q604_UNBC17981G0001</name>
</gene>
<accession>W1X2J6</accession>
<name>W1X2J6_9ZZZZ</name>